<dbReference type="EMBL" id="MU006227">
    <property type="protein sequence ID" value="KAF2825776.1"/>
    <property type="molecule type" value="Genomic_DNA"/>
</dbReference>
<name>A0A6A6ZY43_9PLEO</name>
<gene>
    <name evidence="1" type="ORF">CC86DRAFT_407038</name>
</gene>
<dbReference type="OrthoDB" id="5272396at2759"/>
<accession>A0A6A6ZY43</accession>
<dbReference type="PANTHER" id="PTHR42085">
    <property type="entry name" value="F-BOX DOMAIN-CONTAINING PROTEIN"/>
    <property type="match status" value="1"/>
</dbReference>
<organism evidence="1 2">
    <name type="scientific">Ophiobolus disseminans</name>
    <dbReference type="NCBI Taxonomy" id="1469910"/>
    <lineage>
        <taxon>Eukaryota</taxon>
        <taxon>Fungi</taxon>
        <taxon>Dikarya</taxon>
        <taxon>Ascomycota</taxon>
        <taxon>Pezizomycotina</taxon>
        <taxon>Dothideomycetes</taxon>
        <taxon>Pleosporomycetidae</taxon>
        <taxon>Pleosporales</taxon>
        <taxon>Pleosporineae</taxon>
        <taxon>Phaeosphaeriaceae</taxon>
        <taxon>Ophiobolus</taxon>
    </lineage>
</organism>
<dbReference type="Proteomes" id="UP000799424">
    <property type="component" value="Unassembled WGS sequence"/>
</dbReference>
<protein>
    <submittedName>
        <fullName evidence="1">Uncharacterized protein</fullName>
    </submittedName>
</protein>
<dbReference type="InterPro" id="IPR038883">
    <property type="entry name" value="AN11006-like"/>
</dbReference>
<dbReference type="AlphaFoldDB" id="A0A6A6ZY43"/>
<reference evidence="1" key="1">
    <citation type="journal article" date="2020" name="Stud. Mycol.">
        <title>101 Dothideomycetes genomes: a test case for predicting lifestyles and emergence of pathogens.</title>
        <authorList>
            <person name="Haridas S."/>
            <person name="Albert R."/>
            <person name="Binder M."/>
            <person name="Bloem J."/>
            <person name="Labutti K."/>
            <person name="Salamov A."/>
            <person name="Andreopoulos B."/>
            <person name="Baker S."/>
            <person name="Barry K."/>
            <person name="Bills G."/>
            <person name="Bluhm B."/>
            <person name="Cannon C."/>
            <person name="Castanera R."/>
            <person name="Culley D."/>
            <person name="Daum C."/>
            <person name="Ezra D."/>
            <person name="Gonzalez J."/>
            <person name="Henrissat B."/>
            <person name="Kuo A."/>
            <person name="Liang C."/>
            <person name="Lipzen A."/>
            <person name="Lutzoni F."/>
            <person name="Magnuson J."/>
            <person name="Mondo S."/>
            <person name="Nolan M."/>
            <person name="Ohm R."/>
            <person name="Pangilinan J."/>
            <person name="Park H.-J."/>
            <person name="Ramirez L."/>
            <person name="Alfaro M."/>
            <person name="Sun H."/>
            <person name="Tritt A."/>
            <person name="Yoshinaga Y."/>
            <person name="Zwiers L.-H."/>
            <person name="Turgeon B."/>
            <person name="Goodwin S."/>
            <person name="Spatafora J."/>
            <person name="Crous P."/>
            <person name="Grigoriev I."/>
        </authorList>
    </citation>
    <scope>NUCLEOTIDE SEQUENCE</scope>
    <source>
        <strain evidence="1">CBS 113818</strain>
    </source>
</reference>
<sequence>MTSQSTVSLEWAQSYSKDPSKTGFLDLPRELRDYVYTFAFRVPGAIFIYSANPYSVRPDSKAMIVRYRNEGPIEPQKLGNAIPVPMLRICKQLHAECGPFLYGGNVFRVWFLSDTGLPLQYRQLVRHIMFTTEPDHRIFKTNFDEVNYGWKRRFWPSVITAGMDLIERFPSLETLTCVPITTSCPEWTPAFFTVYNKTKEQRIALAAQWLQSRCPVENDQLRACLRLELQAPPGLSTDEFKGSRFVPDEDEDSWDCTEFAHAFQLMRVLNDVAT</sequence>
<evidence type="ECO:0000313" key="2">
    <source>
        <dbReference type="Proteomes" id="UP000799424"/>
    </source>
</evidence>
<keyword evidence="2" id="KW-1185">Reference proteome</keyword>
<dbReference type="PANTHER" id="PTHR42085:SF2">
    <property type="entry name" value="F-BOX DOMAIN-CONTAINING PROTEIN"/>
    <property type="match status" value="1"/>
</dbReference>
<proteinExistence type="predicted"/>
<evidence type="ECO:0000313" key="1">
    <source>
        <dbReference type="EMBL" id="KAF2825776.1"/>
    </source>
</evidence>